<organism evidence="8 9">
    <name type="scientific">Candidatus Amesbacteria bacterium GW2011_GWA2_47_11</name>
    <dbReference type="NCBI Taxonomy" id="1618357"/>
    <lineage>
        <taxon>Bacteria</taxon>
        <taxon>Candidatus Amesiibacteriota</taxon>
    </lineage>
</organism>
<feature type="active site" evidence="4">
    <location>
        <position position="37"/>
    </location>
</feature>
<dbReference type="InterPro" id="IPR001792">
    <property type="entry name" value="Acylphosphatase-like_dom"/>
</dbReference>
<dbReference type="PROSITE" id="PS51160">
    <property type="entry name" value="ACYLPHOSPHATASE_3"/>
    <property type="match status" value="1"/>
</dbReference>
<proteinExistence type="inferred from homology"/>
<feature type="active site" evidence="4">
    <location>
        <position position="19"/>
    </location>
</feature>
<dbReference type="EC" id="3.6.1.7" evidence="2 4"/>
<dbReference type="Gene3D" id="3.30.70.100">
    <property type="match status" value="1"/>
</dbReference>
<dbReference type="SUPFAM" id="SSF54975">
    <property type="entry name" value="Acylphosphatase/BLUF domain-like"/>
    <property type="match status" value="1"/>
</dbReference>
<evidence type="ECO:0000313" key="9">
    <source>
        <dbReference type="Proteomes" id="UP000034607"/>
    </source>
</evidence>
<dbReference type="PRINTS" id="PR00112">
    <property type="entry name" value="ACYLPHPHTASE"/>
</dbReference>
<dbReference type="InterPro" id="IPR036046">
    <property type="entry name" value="Acylphosphatase-like_dom_sf"/>
</dbReference>
<dbReference type="PANTHER" id="PTHR47268:SF4">
    <property type="entry name" value="ACYLPHOSPHATASE"/>
    <property type="match status" value="1"/>
</dbReference>
<dbReference type="PANTHER" id="PTHR47268">
    <property type="entry name" value="ACYLPHOSPHATASE"/>
    <property type="match status" value="1"/>
</dbReference>
<gene>
    <name evidence="8" type="ORF">UX78_C0001G0054</name>
</gene>
<evidence type="ECO:0000313" key="8">
    <source>
        <dbReference type="EMBL" id="KKU57001.1"/>
    </source>
</evidence>
<sequence length="90" mass="10009">MTPHLDITISGFVQGVSFRYYAAAKAKNLKLTGYVQNQPDGTVYIEAEGDPKALQDFIAWCRQGPRFAQVGKVQSSPGPAKNYSRFEIRL</sequence>
<evidence type="ECO:0000259" key="7">
    <source>
        <dbReference type="PROSITE" id="PS51160"/>
    </source>
</evidence>
<comment type="catalytic activity">
    <reaction evidence="3 4 5">
        <text>an acyl phosphate + H2O = a carboxylate + phosphate + H(+)</text>
        <dbReference type="Rhea" id="RHEA:14965"/>
        <dbReference type="ChEBI" id="CHEBI:15377"/>
        <dbReference type="ChEBI" id="CHEBI:15378"/>
        <dbReference type="ChEBI" id="CHEBI:29067"/>
        <dbReference type="ChEBI" id="CHEBI:43474"/>
        <dbReference type="ChEBI" id="CHEBI:59918"/>
        <dbReference type="EC" id="3.6.1.7"/>
    </reaction>
</comment>
<dbReference type="InterPro" id="IPR017968">
    <property type="entry name" value="Acylphosphatase_CS"/>
</dbReference>
<evidence type="ECO:0000256" key="1">
    <source>
        <dbReference type="ARBA" id="ARBA00005614"/>
    </source>
</evidence>
<dbReference type="PATRIC" id="fig|1618357.3.peg.58"/>
<dbReference type="PROSITE" id="PS00151">
    <property type="entry name" value="ACYLPHOSPHATASE_2"/>
    <property type="match status" value="1"/>
</dbReference>
<comment type="caution">
    <text evidence="8">The sequence shown here is derived from an EMBL/GenBank/DDBJ whole genome shotgun (WGS) entry which is preliminary data.</text>
</comment>
<evidence type="ECO:0000256" key="2">
    <source>
        <dbReference type="ARBA" id="ARBA00012150"/>
    </source>
</evidence>
<accession>A0A0G1RIL2</accession>
<protein>
    <recommendedName>
        <fullName evidence="2 4">Acylphosphatase</fullName>
        <ecNumber evidence="2 4">3.6.1.7</ecNumber>
    </recommendedName>
</protein>
<evidence type="ECO:0000256" key="6">
    <source>
        <dbReference type="RuleBase" id="RU004168"/>
    </source>
</evidence>
<dbReference type="Proteomes" id="UP000034607">
    <property type="component" value="Unassembled WGS sequence"/>
</dbReference>
<name>A0A0G1RIL2_9BACT</name>
<evidence type="ECO:0000256" key="3">
    <source>
        <dbReference type="ARBA" id="ARBA00047645"/>
    </source>
</evidence>
<dbReference type="EMBL" id="LCNM01000001">
    <property type="protein sequence ID" value="KKU57001.1"/>
    <property type="molecule type" value="Genomic_DNA"/>
</dbReference>
<reference evidence="8 9" key="1">
    <citation type="journal article" date="2015" name="Nature">
        <title>rRNA introns, odd ribosomes, and small enigmatic genomes across a large radiation of phyla.</title>
        <authorList>
            <person name="Brown C.T."/>
            <person name="Hug L.A."/>
            <person name="Thomas B.C."/>
            <person name="Sharon I."/>
            <person name="Castelle C.J."/>
            <person name="Singh A."/>
            <person name="Wilkins M.J."/>
            <person name="Williams K.H."/>
            <person name="Banfield J.F."/>
        </authorList>
    </citation>
    <scope>NUCLEOTIDE SEQUENCE [LARGE SCALE GENOMIC DNA]</scope>
</reference>
<comment type="similarity">
    <text evidence="1 6">Belongs to the acylphosphatase family.</text>
</comment>
<evidence type="ECO:0000256" key="5">
    <source>
        <dbReference type="RuleBase" id="RU000553"/>
    </source>
</evidence>
<dbReference type="PROSITE" id="PS00150">
    <property type="entry name" value="ACYLPHOSPHATASE_1"/>
    <property type="match status" value="1"/>
</dbReference>
<dbReference type="Pfam" id="PF00708">
    <property type="entry name" value="Acylphosphatase"/>
    <property type="match status" value="1"/>
</dbReference>
<keyword evidence="4 5" id="KW-0378">Hydrolase</keyword>
<evidence type="ECO:0000256" key="4">
    <source>
        <dbReference type="PROSITE-ProRule" id="PRU00520"/>
    </source>
</evidence>
<dbReference type="GO" id="GO:0003998">
    <property type="term" value="F:acylphosphatase activity"/>
    <property type="evidence" value="ECO:0007669"/>
    <property type="project" value="UniProtKB-EC"/>
</dbReference>
<dbReference type="InterPro" id="IPR020456">
    <property type="entry name" value="Acylphosphatase"/>
</dbReference>
<dbReference type="AlphaFoldDB" id="A0A0G1RIL2"/>
<feature type="domain" description="Acylphosphatase-like" evidence="7">
    <location>
        <begin position="4"/>
        <end position="90"/>
    </location>
</feature>